<reference evidence="3" key="1">
    <citation type="submission" date="2016-04" db="EMBL/GenBank/DDBJ databases">
        <title>Comparative genomics of biotechnologically important yeasts.</title>
        <authorList>
            <consortium name="DOE Joint Genome Institute"/>
            <person name="Riley R."/>
            <person name="Haridas S."/>
            <person name="Wolfe K.H."/>
            <person name="Lopes M.R."/>
            <person name="Hittinger C.T."/>
            <person name="Goker M."/>
            <person name="Salamov A."/>
            <person name="Wisecaver J."/>
            <person name="Long T.M."/>
            <person name="Aerts A.L."/>
            <person name="Barry K."/>
            <person name="Choi C."/>
            <person name="Clum A."/>
            <person name="Coughlan A.Y."/>
            <person name="Deshpande S."/>
            <person name="Douglass A.P."/>
            <person name="Hanson S.J."/>
            <person name="Klenk H.-P."/>
            <person name="Labutti K."/>
            <person name="Lapidus A."/>
            <person name="Lindquist E."/>
            <person name="Lipzen A."/>
            <person name="Meier-Kolthoff J.P."/>
            <person name="Ohm R.A."/>
            <person name="Otillar R.P."/>
            <person name="Pangilinan J."/>
            <person name="Peng Y."/>
            <person name="Rokas A."/>
            <person name="Rosa C.A."/>
            <person name="Scheuner C."/>
            <person name="Sibirny A.A."/>
            <person name="Slot J.C."/>
            <person name="Stielow J.B."/>
            <person name="Sun H."/>
            <person name="Kurtzman C.P."/>
            <person name="Blackwell M."/>
            <person name="Grigoriev I.V."/>
            <person name="Jeffries T.W."/>
        </authorList>
    </citation>
    <scope>NUCLEOTIDE SEQUENCE [LARGE SCALE GENOMIC DNA]</scope>
    <source>
        <strain evidence="3">NRRL YB-2248</strain>
    </source>
</reference>
<dbReference type="EMBL" id="KV453855">
    <property type="protein sequence ID" value="ODV84686.1"/>
    <property type="molecule type" value="Genomic_DNA"/>
</dbReference>
<keyword evidence="3" id="KW-1185">Reference proteome</keyword>
<feature type="compositionally biased region" description="Basic and acidic residues" evidence="1">
    <location>
        <begin position="1"/>
        <end position="13"/>
    </location>
</feature>
<protein>
    <submittedName>
        <fullName evidence="2">Uncharacterized protein</fullName>
    </submittedName>
</protein>
<proteinExistence type="predicted"/>
<organism evidence="2 3">
    <name type="scientific">[Candida] arabinofermentans NRRL YB-2248</name>
    <dbReference type="NCBI Taxonomy" id="983967"/>
    <lineage>
        <taxon>Eukaryota</taxon>
        <taxon>Fungi</taxon>
        <taxon>Dikarya</taxon>
        <taxon>Ascomycota</taxon>
        <taxon>Saccharomycotina</taxon>
        <taxon>Pichiomycetes</taxon>
        <taxon>Pichiales</taxon>
        <taxon>Pichiaceae</taxon>
        <taxon>Ogataea</taxon>
        <taxon>Ogataea/Candida clade</taxon>
    </lineage>
</organism>
<sequence length="255" mass="30274">MDKSIENEFERRPNPAGWVQPKAPYNPYDPADRRPSKGYPSEFDAPGVKKNSGKIAQDATDFSRIRVDMKKLQYFPRPPSQLYPGRYKVLRRVKNFSNFEKGANLVGKGSIWAITIFGVFFYKWNDHNNVLSPFRRFQLRIKEFVFGGLNTRDYDDLYNYDENKIIPQKPLPSVMYESAERDNFLGDEETNNEFIKDRFGFKHVVYAESIRQKQEETAMRERDLEERNKELLSLKQDLRSSKIDKDTKKQFWKLW</sequence>
<dbReference type="OrthoDB" id="4083086at2759"/>
<name>A0A1E4SYV1_9ASCO</name>
<accession>A0A1E4SYV1</accession>
<gene>
    <name evidence="2" type="ORF">CANARDRAFT_8266</name>
</gene>
<evidence type="ECO:0000313" key="3">
    <source>
        <dbReference type="Proteomes" id="UP000094801"/>
    </source>
</evidence>
<feature type="region of interest" description="Disordered" evidence="1">
    <location>
        <begin position="1"/>
        <end position="53"/>
    </location>
</feature>
<dbReference type="AlphaFoldDB" id="A0A1E4SYV1"/>
<evidence type="ECO:0000313" key="2">
    <source>
        <dbReference type="EMBL" id="ODV84686.1"/>
    </source>
</evidence>
<dbReference type="Proteomes" id="UP000094801">
    <property type="component" value="Unassembled WGS sequence"/>
</dbReference>
<evidence type="ECO:0000256" key="1">
    <source>
        <dbReference type="SAM" id="MobiDB-lite"/>
    </source>
</evidence>